<dbReference type="Pfam" id="PF13592">
    <property type="entry name" value="HTH_33"/>
    <property type="match status" value="1"/>
</dbReference>
<dbReference type="InterPro" id="IPR009057">
    <property type="entry name" value="Homeodomain-like_sf"/>
</dbReference>
<dbReference type="InterPro" id="IPR038717">
    <property type="entry name" value="Tc1-like_DDE_dom"/>
</dbReference>
<accession>A0A401JHV5</accession>
<evidence type="ECO:0000313" key="3">
    <source>
        <dbReference type="EMBL" id="GBL47647.1"/>
    </source>
</evidence>
<dbReference type="PANTHER" id="PTHR46564">
    <property type="entry name" value="TRANSPOSASE"/>
    <property type="match status" value="1"/>
</dbReference>
<dbReference type="SUPFAM" id="SSF46689">
    <property type="entry name" value="Homeodomain-like"/>
    <property type="match status" value="1"/>
</dbReference>
<dbReference type="InterPro" id="IPR025959">
    <property type="entry name" value="Winged_HTH_dom"/>
</dbReference>
<evidence type="ECO:0000313" key="4">
    <source>
        <dbReference type="Proteomes" id="UP000286806"/>
    </source>
</evidence>
<dbReference type="Pfam" id="PF13358">
    <property type="entry name" value="DDE_3"/>
    <property type="match status" value="1"/>
</dbReference>
<dbReference type="AlphaFoldDB" id="A0A401JHV5"/>
<dbReference type="OrthoDB" id="9772604at2"/>
<reference evidence="3 4" key="1">
    <citation type="journal article" date="2019" name="Front. Microbiol.">
        <title>Genomes of Neutrophilic Sulfur-Oxidizing Chemolithoautotrophs Representing 9 Proteobacterial Species From 8 Genera.</title>
        <authorList>
            <person name="Watanabe T."/>
            <person name="Kojima H."/>
            <person name="Umezawa K."/>
            <person name="Hori C."/>
            <person name="Takasuka T.E."/>
            <person name="Kato Y."/>
            <person name="Fukui M."/>
        </authorList>
    </citation>
    <scope>NUCLEOTIDE SEQUENCE [LARGE SCALE GENOMIC DNA]</scope>
    <source>
        <strain evidence="3 4">TTN</strain>
    </source>
</reference>
<protein>
    <submittedName>
        <fullName evidence="3">Mobile element protein</fullName>
    </submittedName>
</protein>
<evidence type="ECO:0000259" key="1">
    <source>
        <dbReference type="Pfam" id="PF13358"/>
    </source>
</evidence>
<name>A0A401JHV5_9PROT</name>
<dbReference type="PANTHER" id="PTHR46564:SF1">
    <property type="entry name" value="TRANSPOSASE"/>
    <property type="match status" value="1"/>
</dbReference>
<organism evidence="3 4">
    <name type="scientific">Sulfuriferula multivorans</name>
    <dbReference type="NCBI Taxonomy" id="1559896"/>
    <lineage>
        <taxon>Bacteria</taxon>
        <taxon>Pseudomonadati</taxon>
        <taxon>Pseudomonadota</taxon>
        <taxon>Betaproteobacteria</taxon>
        <taxon>Nitrosomonadales</taxon>
        <taxon>Sulfuricellaceae</taxon>
        <taxon>Sulfuriferula</taxon>
    </lineage>
</organism>
<sequence length="345" mass="39186">MEKEDARKQSREVLHERRKQVIRMHRKGMPVMQIVEHSGLSWYAVNAAIIAYSTAGAAALKPAARGKKQGSGRMLSESQESAVRQIICDRRPEQLKMEFALWNRAAVMQLVERECGIKLSVRGVGNYLQRWGFTPQKPIKKAYEQRPEAVQAWLDNDYPAIEQRAKSEGAEIHWGDETAVVNTDVRGRCYAPAGKTPVTFAVGGTRQKLSMIATVTNQGKTRWMIIDEAFNSDRLIEFLAALVQDAAKKVFLILDNLRVHHSKPVKAWVEARKDKIELFYLPSYSPELNPEERLNADLKQALYTKVPVRTKTKLKAAATEHMQALEKSPERVIKFFQDARVKYAA</sequence>
<evidence type="ECO:0000259" key="2">
    <source>
        <dbReference type="Pfam" id="PF13592"/>
    </source>
</evidence>
<dbReference type="RefSeq" id="WP_124706403.1">
    <property type="nucleotide sequence ID" value="NZ_BGOW01000052.1"/>
</dbReference>
<dbReference type="Gene3D" id="3.30.420.10">
    <property type="entry name" value="Ribonuclease H-like superfamily/Ribonuclease H"/>
    <property type="match status" value="1"/>
</dbReference>
<proteinExistence type="predicted"/>
<feature type="domain" description="Tc1-like transposase DDE" evidence="1">
    <location>
        <begin position="172"/>
        <end position="314"/>
    </location>
</feature>
<dbReference type="GO" id="GO:0003676">
    <property type="term" value="F:nucleic acid binding"/>
    <property type="evidence" value="ECO:0007669"/>
    <property type="project" value="InterPro"/>
</dbReference>
<keyword evidence="4" id="KW-1185">Reference proteome</keyword>
<dbReference type="NCBIfam" id="NF033545">
    <property type="entry name" value="transpos_IS630"/>
    <property type="match status" value="1"/>
</dbReference>
<dbReference type="EMBL" id="BGOW01000052">
    <property type="protein sequence ID" value="GBL47647.1"/>
    <property type="molecule type" value="Genomic_DNA"/>
</dbReference>
<dbReference type="InterPro" id="IPR047655">
    <property type="entry name" value="Transpos_IS630-like"/>
</dbReference>
<dbReference type="InterPro" id="IPR036397">
    <property type="entry name" value="RNaseH_sf"/>
</dbReference>
<feature type="domain" description="Winged helix-turn helix" evidence="2">
    <location>
        <begin position="98"/>
        <end position="156"/>
    </location>
</feature>
<gene>
    <name evidence="3" type="ORF">SFMTTN_3489</name>
</gene>
<comment type="caution">
    <text evidence="3">The sequence shown here is derived from an EMBL/GenBank/DDBJ whole genome shotgun (WGS) entry which is preliminary data.</text>
</comment>
<dbReference type="Proteomes" id="UP000286806">
    <property type="component" value="Unassembled WGS sequence"/>
</dbReference>